<dbReference type="InterPro" id="IPR045747">
    <property type="entry name" value="CRISPR-assoc_prot_Cas6_N_sf"/>
</dbReference>
<gene>
    <name evidence="2" type="ORF">SAMN04488691_11438</name>
</gene>
<sequence length="282" mass="30604">MRHVELTLEPAESFVVPDATGYQVYGALLSALDDVDSDVSTRLHDSQLGSLHNSGLLGSFRRCDRQFHKRVDPAESYRLALGVTDPADQDVFEALADAFVFSGESLGLNGGTLRIRDFASKNTTHEELLEQAAATVAARPDTFEIEMQFRTLTCITEAGEITTMFPHRGSVFRSLLRRWNRSLPTESAARCELGMTRADFESNLIEKPNARSYDTGSMLVNRGEDGSPILAQGFTGTCTYKFKGASEAVRTAVTALAEFSTFAGVGSAVSRGCGTVEVQVKG</sequence>
<dbReference type="CDD" id="cd21141">
    <property type="entry name" value="Cas6_III-like"/>
    <property type="match status" value="1"/>
</dbReference>
<evidence type="ECO:0000259" key="1">
    <source>
        <dbReference type="Pfam" id="PF10040"/>
    </source>
</evidence>
<dbReference type="Pfam" id="PF10040">
    <property type="entry name" value="CRISPR_Cas6"/>
    <property type="match status" value="1"/>
</dbReference>
<protein>
    <submittedName>
        <fullName evidence="2">Uncharacterized conserved protein</fullName>
    </submittedName>
</protein>
<dbReference type="InterPro" id="IPR019267">
    <property type="entry name" value="CRISPR-assoc_Cas6_C"/>
</dbReference>
<feature type="domain" description="CRISPR-associated protein Cas6 C-terminal" evidence="1">
    <location>
        <begin position="147"/>
        <end position="276"/>
    </location>
</feature>
<dbReference type="EMBL" id="FOAD01000014">
    <property type="protein sequence ID" value="SEM00446.1"/>
    <property type="molecule type" value="Genomic_DNA"/>
</dbReference>
<evidence type="ECO:0000313" key="2">
    <source>
        <dbReference type="EMBL" id="SEM00446.1"/>
    </source>
</evidence>
<evidence type="ECO:0000313" key="3">
    <source>
        <dbReference type="Proteomes" id="UP000183894"/>
    </source>
</evidence>
<dbReference type="RefSeq" id="WP_074796622.1">
    <property type="nucleotide sequence ID" value="NZ_FOAD01000014.1"/>
</dbReference>
<dbReference type="Gene3D" id="3.30.70.1900">
    <property type="match status" value="1"/>
</dbReference>
<organism evidence="2 3">
    <name type="scientific">Haloferax larsenii</name>
    <dbReference type="NCBI Taxonomy" id="302484"/>
    <lineage>
        <taxon>Archaea</taxon>
        <taxon>Methanobacteriati</taxon>
        <taxon>Methanobacteriota</taxon>
        <taxon>Stenosarchaea group</taxon>
        <taxon>Halobacteria</taxon>
        <taxon>Halobacteriales</taxon>
        <taxon>Haloferacaceae</taxon>
        <taxon>Haloferax</taxon>
    </lineage>
</organism>
<dbReference type="Proteomes" id="UP000183894">
    <property type="component" value="Unassembled WGS sequence"/>
</dbReference>
<name>A0A1H7UUE8_HALLR</name>
<dbReference type="Gene3D" id="3.30.70.1890">
    <property type="match status" value="1"/>
</dbReference>
<dbReference type="OrthoDB" id="116088at2157"/>
<proteinExistence type="predicted"/>
<dbReference type="AlphaFoldDB" id="A0A1H7UUE8"/>
<reference evidence="2 3" key="1">
    <citation type="submission" date="2016-10" db="EMBL/GenBank/DDBJ databases">
        <authorList>
            <person name="de Groot N.N."/>
        </authorList>
    </citation>
    <scope>NUCLEOTIDE SEQUENCE [LARGE SCALE GENOMIC DNA]</scope>
    <source>
        <strain evidence="2 3">CDM_5</strain>
    </source>
</reference>
<accession>A0A1H7UUE8</accession>